<evidence type="ECO:0000256" key="5">
    <source>
        <dbReference type="ARBA" id="ARBA00023027"/>
    </source>
</evidence>
<keyword evidence="6" id="KW-0627">Porphyrin biosynthesis</keyword>
<dbReference type="Pfam" id="PF00590">
    <property type="entry name" value="TP_methylase"/>
    <property type="match status" value="1"/>
</dbReference>
<evidence type="ECO:0000259" key="8">
    <source>
        <dbReference type="Pfam" id="PF00590"/>
    </source>
</evidence>
<keyword evidence="10" id="KW-0808">Transferase</keyword>
<evidence type="ECO:0000256" key="6">
    <source>
        <dbReference type="ARBA" id="ARBA00023244"/>
    </source>
</evidence>
<comment type="caution">
    <text evidence="10">The sequence shown here is derived from an EMBL/GenBank/DDBJ whole genome shotgun (WGS) entry which is preliminary data.</text>
</comment>
<dbReference type="Gene3D" id="3.30.160.110">
    <property type="entry name" value="Siroheme synthase, domain 2"/>
    <property type="match status" value="1"/>
</dbReference>
<dbReference type="SUPFAM" id="SSF51735">
    <property type="entry name" value="NAD(P)-binding Rossmann-fold domains"/>
    <property type="match status" value="1"/>
</dbReference>
<dbReference type="PANTHER" id="PTHR35330">
    <property type="entry name" value="SIROHEME BIOSYNTHESIS PROTEIN MET8"/>
    <property type="match status" value="1"/>
</dbReference>
<accession>A0ABT0CUB3</accession>
<dbReference type="NCBIfam" id="TIGR01470">
    <property type="entry name" value="cysG_Nterm"/>
    <property type="match status" value="1"/>
</dbReference>
<evidence type="ECO:0000313" key="11">
    <source>
        <dbReference type="Proteomes" id="UP001522662"/>
    </source>
</evidence>
<comment type="catalytic activity">
    <reaction evidence="7">
        <text>precorrin-2 + NAD(+) = sirohydrochlorin + NADH + 2 H(+)</text>
        <dbReference type="Rhea" id="RHEA:15613"/>
        <dbReference type="ChEBI" id="CHEBI:15378"/>
        <dbReference type="ChEBI" id="CHEBI:57540"/>
        <dbReference type="ChEBI" id="CHEBI:57945"/>
        <dbReference type="ChEBI" id="CHEBI:58351"/>
        <dbReference type="ChEBI" id="CHEBI:58827"/>
        <dbReference type="EC" id="1.3.1.76"/>
    </reaction>
</comment>
<dbReference type="EC" id="1.3.1.76" evidence="3"/>
<feature type="domain" description="Tetrapyrrole methylase" evidence="8">
    <location>
        <begin position="236"/>
        <end position="363"/>
    </location>
</feature>
<evidence type="ECO:0000259" key="9">
    <source>
        <dbReference type="Pfam" id="PF10414"/>
    </source>
</evidence>
<dbReference type="InterPro" id="IPR028161">
    <property type="entry name" value="Met8-like"/>
</dbReference>
<evidence type="ECO:0000256" key="3">
    <source>
        <dbReference type="ARBA" id="ARBA00012400"/>
    </source>
</evidence>
<dbReference type="InterPro" id="IPR014777">
    <property type="entry name" value="4pyrrole_Mease_sub1"/>
</dbReference>
<dbReference type="InterPro" id="IPR006367">
    <property type="entry name" value="Sirohaem_synthase_N"/>
</dbReference>
<evidence type="ECO:0000256" key="2">
    <source>
        <dbReference type="ARBA" id="ARBA00005879"/>
    </source>
</evidence>
<evidence type="ECO:0000256" key="7">
    <source>
        <dbReference type="ARBA" id="ARBA00047561"/>
    </source>
</evidence>
<dbReference type="SUPFAM" id="SSF75615">
    <property type="entry name" value="Siroheme synthase middle domains-like"/>
    <property type="match status" value="1"/>
</dbReference>
<dbReference type="Gene3D" id="3.40.50.720">
    <property type="entry name" value="NAD(P)-binding Rossmann-like Domain"/>
    <property type="match status" value="1"/>
</dbReference>
<keyword evidence="4" id="KW-0560">Oxidoreductase</keyword>
<name>A0ABT0CUB3_9HYPH</name>
<protein>
    <recommendedName>
        <fullName evidence="3">precorrin-2 dehydrogenase</fullName>
        <ecNumber evidence="3">1.3.1.76</ecNumber>
    </recommendedName>
</protein>
<dbReference type="PROSITE" id="PS00839">
    <property type="entry name" value="SUMT_1"/>
    <property type="match status" value="1"/>
</dbReference>
<gene>
    <name evidence="10" type="ORF">MKJ03_00315</name>
</gene>
<keyword evidence="10" id="KW-0614">Plasmid</keyword>
<organism evidence="10 11">
    <name type="scientific">Peteryoungia algae</name>
    <dbReference type="NCBI Taxonomy" id="2919917"/>
    <lineage>
        <taxon>Bacteria</taxon>
        <taxon>Pseudomonadati</taxon>
        <taxon>Pseudomonadota</taxon>
        <taxon>Alphaproteobacteria</taxon>
        <taxon>Hyphomicrobiales</taxon>
        <taxon>Rhizobiaceae</taxon>
        <taxon>Peteryoungia</taxon>
    </lineage>
</organism>
<dbReference type="SUPFAM" id="SSF53790">
    <property type="entry name" value="Tetrapyrrole methylase"/>
    <property type="match status" value="1"/>
</dbReference>
<dbReference type="Gene3D" id="3.40.1010.10">
    <property type="entry name" value="Cobalt-precorrin-4 Transmethylase, Domain 1"/>
    <property type="match status" value="1"/>
</dbReference>
<dbReference type="GO" id="GO:0032259">
    <property type="term" value="P:methylation"/>
    <property type="evidence" value="ECO:0007669"/>
    <property type="project" value="UniProtKB-KW"/>
</dbReference>
<geneLocation type="plasmid" evidence="10">
    <name>unnamed</name>
</geneLocation>
<dbReference type="Proteomes" id="UP001522662">
    <property type="component" value="Unassembled WGS sequence"/>
</dbReference>
<sequence length="379" mass="40500">MRKRSSQQNEDPGRIEPLAKLPVFWNLTDKRAVIAGGSDAAAWKAELLAACGAHVDVYAEAEGIGAAMQDLVEGKKVVVQNQPWHTGVFHGAVMAIADCESDDEARAFSCAARAAGVAFNIIDRPAYCQFQFGSIVNRSPVILSISTDGAAPILAQAIRRRVETLLPPSLKGWAATAQALRTTVNSQLEPGPKRRAFWERFVDRCFSSTKPPSELDRQELVSDVERLCSLPITGSVIIVGAGPGDAELLTLKAVRCLQSADLILFDDGVSSDVLELARREAKRMLVGAVEEDEPGRDMNLRQLVTGLARTGKRVVLLKAGDAAASEAVASMITELQMAGLQVDLIPGISESAGLSARGHAPAYVEATAPRARNARAQAR</sequence>
<reference evidence="10 11" key="1">
    <citation type="submission" date="2022-03" db="EMBL/GenBank/DDBJ databases">
        <title>Rhizobium SSM4.3 sp. nov., isolated from Sediment (Gouqi Island).</title>
        <authorList>
            <person name="Chen G."/>
        </authorList>
    </citation>
    <scope>NUCLEOTIDE SEQUENCE [LARGE SCALE GENOMIC DNA]</scope>
    <source>
        <strain evidence="10 11">SSM4.3</strain>
        <plasmid evidence="10">unnamed</plasmid>
    </source>
</reference>
<evidence type="ECO:0000313" key="10">
    <source>
        <dbReference type="EMBL" id="MCJ8236758.1"/>
    </source>
</evidence>
<comment type="pathway">
    <text evidence="1">Porphyrin-containing compound metabolism; siroheme biosynthesis; sirohydrochlorin from precorrin-2: step 1/1.</text>
</comment>
<comment type="similarity">
    <text evidence="2">Belongs to the precorrin methyltransferase family.</text>
</comment>
<dbReference type="InterPro" id="IPR003043">
    <property type="entry name" value="Uropor_MeTrfase_CS"/>
</dbReference>
<dbReference type="GO" id="GO:0008168">
    <property type="term" value="F:methyltransferase activity"/>
    <property type="evidence" value="ECO:0007669"/>
    <property type="project" value="UniProtKB-KW"/>
</dbReference>
<feature type="domain" description="Sirohaem synthase dimerisation" evidence="9">
    <location>
        <begin position="170"/>
        <end position="204"/>
    </location>
</feature>
<proteinExistence type="inferred from homology"/>
<dbReference type="InterPro" id="IPR036291">
    <property type="entry name" value="NAD(P)-bd_dom_sf"/>
</dbReference>
<dbReference type="EMBL" id="JALAYX010000001">
    <property type="protein sequence ID" value="MCJ8236758.1"/>
    <property type="molecule type" value="Genomic_DNA"/>
</dbReference>
<dbReference type="Pfam" id="PF13241">
    <property type="entry name" value="NAD_binding_7"/>
    <property type="match status" value="1"/>
</dbReference>
<dbReference type="PANTHER" id="PTHR35330:SF1">
    <property type="entry name" value="SIROHEME BIOSYNTHESIS PROTEIN MET8"/>
    <property type="match status" value="1"/>
</dbReference>
<dbReference type="InterPro" id="IPR035996">
    <property type="entry name" value="4pyrrol_Methylase_sf"/>
</dbReference>
<keyword evidence="5" id="KW-0520">NAD</keyword>
<keyword evidence="11" id="KW-1185">Reference proteome</keyword>
<dbReference type="InterPro" id="IPR019478">
    <property type="entry name" value="Sirohaem_synthase_dimer_dom"/>
</dbReference>
<dbReference type="InterPro" id="IPR000878">
    <property type="entry name" value="4pyrrol_Mease"/>
</dbReference>
<dbReference type="RefSeq" id="WP_245133986.1">
    <property type="nucleotide sequence ID" value="NZ_CP128477.1"/>
</dbReference>
<dbReference type="Pfam" id="PF10414">
    <property type="entry name" value="CysG_dimeriser"/>
    <property type="match status" value="1"/>
</dbReference>
<evidence type="ECO:0000256" key="1">
    <source>
        <dbReference type="ARBA" id="ARBA00005010"/>
    </source>
</evidence>
<evidence type="ECO:0000256" key="4">
    <source>
        <dbReference type="ARBA" id="ARBA00023002"/>
    </source>
</evidence>
<keyword evidence="10" id="KW-0489">Methyltransferase</keyword>